<dbReference type="GO" id="GO:0005634">
    <property type="term" value="C:nucleus"/>
    <property type="evidence" value="ECO:0007669"/>
    <property type="project" value="TreeGrafter"/>
</dbReference>
<dbReference type="EMBL" id="JAPQKS010000002">
    <property type="protein sequence ID" value="KAJ5246286.1"/>
    <property type="molecule type" value="Genomic_DNA"/>
</dbReference>
<accession>A0A9W9PGB4</accession>
<dbReference type="Proteomes" id="UP001150941">
    <property type="component" value="Unassembled WGS sequence"/>
</dbReference>
<evidence type="ECO:0000256" key="4">
    <source>
        <dbReference type="RuleBase" id="RU363090"/>
    </source>
</evidence>
<dbReference type="OrthoDB" id="338650at2759"/>
<keyword evidence="3 4" id="KW-0418">Kinase</keyword>
<feature type="region of interest" description="Disordered" evidence="5">
    <location>
        <begin position="92"/>
        <end position="132"/>
    </location>
</feature>
<sequence length="440" mass="48085">MPSSRSESLKAPQLSSDDLVPFDHVAAGHDGVRSTISGSLIVKPCTKQEVDFYEASALHPAFQEFMPLFIGSLSSADQQQPQAISAAHESGAIFLPAPGNPPNSSAGPDNPTSHPCPVPPQTPAAARAEEPWVPSDGKKLETGLSIVLENVAAGFRRPNVLDVKLGARLWADDAPPAKRSKLDAVSKETTSSILGYRIAGMKVWTGEGGETDEGTRTNPFETRHEGGEGAKGEVIEKNGYRRYDKWYGRSFNAQNVKQGFETFLAGAKAGPVDRSKMVAQRVANELKNLQEVLKSEESRMYSASVLVVYEGDPDAFEHALEEEKRISQEEDQEDAEDDGDDDDDEDEDENIEFEFSEEAMEVQLGDGKTQQVININIDSQNPAISQLPDLGDDEDEETPKVHDLRVIDFAHGAWTPGQGPDENMLQGIRNLIQMFEELAH</sequence>
<dbReference type="PANTHER" id="PTHR12400:SF103">
    <property type="entry name" value="INOSITOL POLYPHOSPHATE MULTIKINASE"/>
    <property type="match status" value="1"/>
</dbReference>
<feature type="region of interest" description="Disordered" evidence="5">
    <location>
        <begin position="323"/>
        <end position="348"/>
    </location>
</feature>
<dbReference type="Gene3D" id="3.30.470.160">
    <property type="entry name" value="Inositol polyphosphate kinase"/>
    <property type="match status" value="1"/>
</dbReference>
<reference evidence="6" key="1">
    <citation type="submission" date="2022-11" db="EMBL/GenBank/DDBJ databases">
        <authorList>
            <person name="Petersen C."/>
        </authorList>
    </citation>
    <scope>NUCLEOTIDE SEQUENCE</scope>
    <source>
        <strain evidence="6">IBT 19713</strain>
    </source>
</reference>
<dbReference type="Pfam" id="PF03770">
    <property type="entry name" value="IPK"/>
    <property type="match status" value="1"/>
</dbReference>
<feature type="compositionally biased region" description="Acidic residues" evidence="5">
    <location>
        <begin position="329"/>
        <end position="348"/>
    </location>
</feature>
<evidence type="ECO:0000313" key="6">
    <source>
        <dbReference type="EMBL" id="KAJ5246286.1"/>
    </source>
</evidence>
<dbReference type="SUPFAM" id="SSF56104">
    <property type="entry name" value="SAICAR synthase-like"/>
    <property type="match status" value="1"/>
</dbReference>
<dbReference type="PANTHER" id="PTHR12400">
    <property type="entry name" value="INOSITOL POLYPHOSPHATE KINASE"/>
    <property type="match status" value="1"/>
</dbReference>
<dbReference type="GO" id="GO:0046854">
    <property type="term" value="P:phosphatidylinositol phosphate biosynthetic process"/>
    <property type="evidence" value="ECO:0007669"/>
    <property type="project" value="TreeGrafter"/>
</dbReference>
<evidence type="ECO:0000256" key="3">
    <source>
        <dbReference type="ARBA" id="ARBA00022777"/>
    </source>
</evidence>
<name>A0A9W9PGB4_9EURO</name>
<dbReference type="GO" id="GO:0005737">
    <property type="term" value="C:cytoplasm"/>
    <property type="evidence" value="ECO:0007669"/>
    <property type="project" value="TreeGrafter"/>
</dbReference>
<feature type="region of interest" description="Disordered" evidence="5">
    <location>
        <begin position="205"/>
        <end position="227"/>
    </location>
</feature>
<proteinExistence type="inferred from homology"/>
<dbReference type="EC" id="2.7.-.-" evidence="4"/>
<keyword evidence="2 4" id="KW-0808">Transferase</keyword>
<comment type="similarity">
    <text evidence="1 4">Belongs to the inositol phosphokinase (IPK) family.</text>
</comment>
<evidence type="ECO:0000256" key="1">
    <source>
        <dbReference type="ARBA" id="ARBA00007374"/>
    </source>
</evidence>
<dbReference type="RefSeq" id="XP_058333707.1">
    <property type="nucleotide sequence ID" value="XM_058470566.1"/>
</dbReference>
<dbReference type="GO" id="GO:0032958">
    <property type="term" value="P:inositol phosphate biosynthetic process"/>
    <property type="evidence" value="ECO:0007669"/>
    <property type="project" value="InterPro"/>
</dbReference>
<evidence type="ECO:0000256" key="2">
    <source>
        <dbReference type="ARBA" id="ARBA00022679"/>
    </source>
</evidence>
<dbReference type="GO" id="GO:0000824">
    <property type="term" value="F:inositol-1,4,5,6-tetrakisphosphate 3-kinase activity"/>
    <property type="evidence" value="ECO:0007669"/>
    <property type="project" value="TreeGrafter"/>
</dbReference>
<evidence type="ECO:0000256" key="5">
    <source>
        <dbReference type="SAM" id="MobiDB-lite"/>
    </source>
</evidence>
<comment type="caution">
    <text evidence="6">The sequence shown here is derived from an EMBL/GenBank/DDBJ whole genome shotgun (WGS) entry which is preliminary data.</text>
</comment>
<keyword evidence="7" id="KW-1185">Reference proteome</keyword>
<organism evidence="6 7">
    <name type="scientific">Penicillium chermesinum</name>
    <dbReference type="NCBI Taxonomy" id="63820"/>
    <lineage>
        <taxon>Eukaryota</taxon>
        <taxon>Fungi</taxon>
        <taxon>Dikarya</taxon>
        <taxon>Ascomycota</taxon>
        <taxon>Pezizomycotina</taxon>
        <taxon>Eurotiomycetes</taxon>
        <taxon>Eurotiomycetidae</taxon>
        <taxon>Eurotiales</taxon>
        <taxon>Aspergillaceae</taxon>
        <taxon>Penicillium</taxon>
    </lineage>
</organism>
<dbReference type="GeneID" id="83197869"/>
<gene>
    <name evidence="6" type="ORF">N7468_001269</name>
</gene>
<dbReference type="AlphaFoldDB" id="A0A9W9PGB4"/>
<dbReference type="InterPro" id="IPR005522">
    <property type="entry name" value="IPK"/>
</dbReference>
<evidence type="ECO:0000313" key="7">
    <source>
        <dbReference type="Proteomes" id="UP001150941"/>
    </source>
</evidence>
<protein>
    <recommendedName>
        <fullName evidence="4">Kinase</fullName>
        <ecNumber evidence="4">2.7.-.-</ecNumber>
    </recommendedName>
</protein>
<dbReference type="GO" id="GO:0008440">
    <property type="term" value="F:inositol-1,4,5-trisphosphate 3-kinase activity"/>
    <property type="evidence" value="ECO:0007669"/>
    <property type="project" value="TreeGrafter"/>
</dbReference>
<reference evidence="6" key="2">
    <citation type="journal article" date="2023" name="IMA Fungus">
        <title>Comparative genomic study of the Penicillium genus elucidates a diverse pangenome and 15 lateral gene transfer events.</title>
        <authorList>
            <person name="Petersen C."/>
            <person name="Sorensen T."/>
            <person name="Nielsen M.R."/>
            <person name="Sondergaard T.E."/>
            <person name="Sorensen J.L."/>
            <person name="Fitzpatrick D.A."/>
            <person name="Frisvad J.C."/>
            <person name="Nielsen K.L."/>
        </authorList>
    </citation>
    <scope>NUCLEOTIDE SEQUENCE</scope>
    <source>
        <strain evidence="6">IBT 19713</strain>
    </source>
</reference>
<feature type="compositionally biased region" description="Polar residues" evidence="5">
    <location>
        <begin position="102"/>
        <end position="113"/>
    </location>
</feature>
<dbReference type="InterPro" id="IPR038286">
    <property type="entry name" value="IPK_sf"/>
</dbReference>